<dbReference type="Proteomes" id="UP000199502">
    <property type="component" value="Unassembled WGS sequence"/>
</dbReference>
<organism evidence="2 3">
    <name type="scientific">Paracoccus tibetensis</name>
    <dbReference type="NCBI Taxonomy" id="336292"/>
    <lineage>
        <taxon>Bacteria</taxon>
        <taxon>Pseudomonadati</taxon>
        <taxon>Pseudomonadota</taxon>
        <taxon>Alphaproteobacteria</taxon>
        <taxon>Rhodobacterales</taxon>
        <taxon>Paracoccaceae</taxon>
        <taxon>Paracoccus</taxon>
    </lineage>
</organism>
<reference evidence="2 3" key="1">
    <citation type="submission" date="2016-10" db="EMBL/GenBank/DDBJ databases">
        <authorList>
            <person name="de Groot N.N."/>
        </authorList>
    </citation>
    <scope>NUCLEOTIDE SEQUENCE [LARGE SCALE GENOMIC DNA]</scope>
    <source>
        <strain evidence="2 3">CGMCC 1.8925</strain>
    </source>
</reference>
<feature type="compositionally biased region" description="Low complexity" evidence="1">
    <location>
        <begin position="1"/>
        <end position="15"/>
    </location>
</feature>
<dbReference type="EMBL" id="FMVT01000010">
    <property type="protein sequence ID" value="SCY80837.1"/>
    <property type="molecule type" value="Genomic_DNA"/>
</dbReference>
<feature type="region of interest" description="Disordered" evidence="1">
    <location>
        <begin position="1"/>
        <end position="23"/>
    </location>
</feature>
<evidence type="ECO:0000256" key="1">
    <source>
        <dbReference type="SAM" id="MobiDB-lite"/>
    </source>
</evidence>
<evidence type="ECO:0000313" key="3">
    <source>
        <dbReference type="Proteomes" id="UP000199502"/>
    </source>
</evidence>
<keyword evidence="3" id="KW-1185">Reference proteome</keyword>
<dbReference type="AlphaFoldDB" id="A0A1G5IXU0"/>
<evidence type="ECO:0000313" key="2">
    <source>
        <dbReference type="EMBL" id="SCY80837.1"/>
    </source>
</evidence>
<dbReference type="RefSeq" id="WP_090745945.1">
    <property type="nucleotide sequence ID" value="NZ_FMVT01000010.1"/>
</dbReference>
<proteinExistence type="predicted"/>
<gene>
    <name evidence="2" type="ORF">SAMN05660710_02853</name>
</gene>
<accession>A0A1G5IXU0</accession>
<protein>
    <submittedName>
        <fullName evidence="2">Uncharacterized protein</fullName>
    </submittedName>
</protein>
<name>A0A1G5IXU0_9RHOB</name>
<sequence>MFTETTASEAATSASDRWNSLSQRQRDTETLMRNFSLLANAKAANDEYLLSVARDEITASALYCQTSAVQKRYEACLVDHGWTIDQEGGEASATEDDSAPERWVSFSDKDFGGDIGALGDAVRAYLADRSRSDA</sequence>